<dbReference type="GO" id="GO:0009696">
    <property type="term" value="P:salicylic acid metabolic process"/>
    <property type="evidence" value="ECO:0007669"/>
    <property type="project" value="TreeGrafter"/>
</dbReference>
<dbReference type="GO" id="GO:0080030">
    <property type="term" value="F:methyl indole-3-acetate esterase activity"/>
    <property type="evidence" value="ECO:0007669"/>
    <property type="project" value="TreeGrafter"/>
</dbReference>
<evidence type="ECO:0000313" key="2">
    <source>
        <dbReference type="EMBL" id="CAI0441098.1"/>
    </source>
</evidence>
<dbReference type="EMBL" id="CAMGYJ010000007">
    <property type="protein sequence ID" value="CAI0441098.1"/>
    <property type="molecule type" value="Genomic_DNA"/>
</dbReference>
<reference evidence="2" key="1">
    <citation type="submission" date="2022-08" db="EMBL/GenBank/DDBJ databases">
        <authorList>
            <person name="Gutierrez-Valencia J."/>
        </authorList>
    </citation>
    <scope>NUCLEOTIDE SEQUENCE</scope>
</reference>
<dbReference type="AlphaFoldDB" id="A0AAV0M2X5"/>
<dbReference type="Pfam" id="PF12697">
    <property type="entry name" value="Abhydrolase_6"/>
    <property type="match status" value="1"/>
</dbReference>
<dbReference type="Proteomes" id="UP001154282">
    <property type="component" value="Unassembled WGS sequence"/>
</dbReference>
<dbReference type="Gene3D" id="3.40.50.1820">
    <property type="entry name" value="alpha/beta hydrolase"/>
    <property type="match status" value="1"/>
</dbReference>
<accession>A0AAV0M2X5</accession>
<evidence type="ECO:0000259" key="1">
    <source>
        <dbReference type="Pfam" id="PF12697"/>
    </source>
</evidence>
<dbReference type="GO" id="GO:0009694">
    <property type="term" value="P:jasmonic acid metabolic process"/>
    <property type="evidence" value="ECO:0007669"/>
    <property type="project" value="TreeGrafter"/>
</dbReference>
<dbReference type="InterPro" id="IPR045889">
    <property type="entry name" value="MES/HNL"/>
</dbReference>
<keyword evidence="3" id="KW-1185">Reference proteome</keyword>
<name>A0AAV0M2X5_9ROSI</name>
<dbReference type="GO" id="GO:0080032">
    <property type="term" value="F:methyl jasmonate esterase activity"/>
    <property type="evidence" value="ECO:0007669"/>
    <property type="project" value="TreeGrafter"/>
</dbReference>
<dbReference type="InterPro" id="IPR000073">
    <property type="entry name" value="AB_hydrolase_1"/>
</dbReference>
<comment type="caution">
    <text evidence="2">The sequence shown here is derived from an EMBL/GenBank/DDBJ whole genome shotgun (WGS) entry which is preliminary data.</text>
</comment>
<proteinExistence type="predicted"/>
<dbReference type="PANTHER" id="PTHR10992:SF1066">
    <property type="entry name" value="METHYL JASMONATE ESTERASE 1"/>
    <property type="match status" value="1"/>
</dbReference>
<dbReference type="GO" id="GO:0080031">
    <property type="term" value="F:methyl salicylate esterase activity"/>
    <property type="evidence" value="ECO:0007669"/>
    <property type="project" value="TreeGrafter"/>
</dbReference>
<organism evidence="2 3">
    <name type="scientific">Linum tenue</name>
    <dbReference type="NCBI Taxonomy" id="586396"/>
    <lineage>
        <taxon>Eukaryota</taxon>
        <taxon>Viridiplantae</taxon>
        <taxon>Streptophyta</taxon>
        <taxon>Embryophyta</taxon>
        <taxon>Tracheophyta</taxon>
        <taxon>Spermatophyta</taxon>
        <taxon>Magnoliopsida</taxon>
        <taxon>eudicotyledons</taxon>
        <taxon>Gunneridae</taxon>
        <taxon>Pentapetalae</taxon>
        <taxon>rosids</taxon>
        <taxon>fabids</taxon>
        <taxon>Malpighiales</taxon>
        <taxon>Linaceae</taxon>
        <taxon>Linum</taxon>
    </lineage>
</organism>
<feature type="domain" description="AB hydrolase-1" evidence="1">
    <location>
        <begin position="4"/>
        <end position="256"/>
    </location>
</feature>
<dbReference type="PANTHER" id="PTHR10992">
    <property type="entry name" value="METHYLESTERASE FAMILY MEMBER"/>
    <property type="match status" value="1"/>
</dbReference>
<protein>
    <recommendedName>
        <fullName evidence="1">AB hydrolase-1 domain-containing protein</fullName>
    </recommendedName>
</protein>
<dbReference type="InterPro" id="IPR029058">
    <property type="entry name" value="AB_hydrolase_fold"/>
</dbReference>
<evidence type="ECO:0000313" key="3">
    <source>
        <dbReference type="Proteomes" id="UP001154282"/>
    </source>
</evidence>
<gene>
    <name evidence="2" type="ORF">LITE_LOCUS26734</name>
</gene>
<dbReference type="SUPFAM" id="SSF53474">
    <property type="entry name" value="alpha/beta-Hydrolases"/>
    <property type="match status" value="1"/>
</dbReference>
<sequence>MRHFVLVHGAGHGAWCWYKVIAELKQAGHKVTALDMAASGIDRRQVEDVHSSDVEYSEPLFTFMASLPAGGEKVILVGHSMAGYTLCMAMERFPEKVSVAVFLSAGMLGPDLTFEMVNKKYAEFSLMADPMDCQLIYGNGPDKPPTANLIGPKFMEAQFYRFSPRQKEWCFIGRIAYMQDLELGITLVRPCPTWDNEEARKDTVLTVEKYGTVPRAYVVCDEEKDGAFQWWLIENNPPEEHFVIPGSDHMVMFSQPLLLCQYLLELGSKYL</sequence>